<sequence>MPPSTGMTLGGFVGASLMTTTLTSPPPGISLSIIDDDHPKVSILPVAKGPNLPTVVSSPAKASHSGTSHSPAPVEKWRDLFASNRNTIIGPKLLHFSSCNDLPCDFSWKCEASLAIHESGWLVYRFKNVDDKLVVLANGPYLIYGRPLIIKAMPEYFDFGTDEILVFVELDLLADLKFSIVINLPNGATMNQPMINETFPRFYKLCKVLGHNTGTCTSPPTLMVARPLGRKSHPSIVTNKGCSVFDRLGPIAEPSLGKAKGQIGESSHSYDPMTTEIAVAYGGICASDRNLPIINNEKEPVGAVPCRKDPYVVPVGATTIRGLNSPLKQHELVRLMQKHKIDVCALLEIKLVPSKLQFMHRFRLKRWKLVLNVEAAGTARVVVLWSPSIVHVDLLDSSPQFIHVSIRCLSTHFTFAASFVYGYNTIIARRTL</sequence>
<dbReference type="EMBL" id="RCHU01000042">
    <property type="protein sequence ID" value="TKS17247.1"/>
    <property type="molecule type" value="Genomic_DNA"/>
</dbReference>
<dbReference type="Pfam" id="PF14111">
    <property type="entry name" value="DUF4283"/>
    <property type="match status" value="1"/>
</dbReference>
<protein>
    <recommendedName>
        <fullName evidence="1">DUF4283 domain-containing protein</fullName>
    </recommendedName>
</protein>
<dbReference type="InterPro" id="IPR040256">
    <property type="entry name" value="At4g02000-like"/>
</dbReference>
<gene>
    <name evidence="2" type="ORF">D5086_0000015300</name>
</gene>
<feature type="domain" description="DUF4283" evidence="1">
    <location>
        <begin position="107"/>
        <end position="159"/>
    </location>
</feature>
<dbReference type="InterPro" id="IPR036691">
    <property type="entry name" value="Endo/exonu/phosph_ase_sf"/>
</dbReference>
<accession>A0A4U5R4W8</accession>
<evidence type="ECO:0000313" key="2">
    <source>
        <dbReference type="EMBL" id="TKS17247.1"/>
    </source>
</evidence>
<dbReference type="SUPFAM" id="SSF56219">
    <property type="entry name" value="DNase I-like"/>
    <property type="match status" value="1"/>
</dbReference>
<reference evidence="2" key="1">
    <citation type="submission" date="2018-10" db="EMBL/GenBank/DDBJ databases">
        <title>Population genomic analysis revealed the cold adaptation of white poplar.</title>
        <authorList>
            <person name="Liu Y.-J."/>
        </authorList>
    </citation>
    <scope>NUCLEOTIDE SEQUENCE [LARGE SCALE GENOMIC DNA]</scope>
    <source>
        <strain evidence="2">PAL-ZL1</strain>
    </source>
</reference>
<dbReference type="PANTHER" id="PTHR31286">
    <property type="entry name" value="GLYCINE-RICH CELL WALL STRUCTURAL PROTEIN 1.8-LIKE"/>
    <property type="match status" value="1"/>
</dbReference>
<dbReference type="AlphaFoldDB" id="A0A4U5R4W8"/>
<name>A0A4U5R4W8_POPAL</name>
<evidence type="ECO:0000259" key="1">
    <source>
        <dbReference type="Pfam" id="PF14111"/>
    </source>
</evidence>
<comment type="caution">
    <text evidence="2">The sequence shown here is derived from an EMBL/GenBank/DDBJ whole genome shotgun (WGS) entry which is preliminary data.</text>
</comment>
<dbReference type="InterPro" id="IPR025558">
    <property type="entry name" value="DUF4283"/>
</dbReference>
<dbReference type="Gene3D" id="3.60.10.10">
    <property type="entry name" value="Endonuclease/exonuclease/phosphatase"/>
    <property type="match status" value="1"/>
</dbReference>
<proteinExistence type="predicted"/>
<dbReference type="PANTHER" id="PTHR31286:SF180">
    <property type="entry name" value="OS10G0362600 PROTEIN"/>
    <property type="match status" value="1"/>
</dbReference>
<organism evidence="2">
    <name type="scientific">Populus alba</name>
    <name type="common">White poplar</name>
    <dbReference type="NCBI Taxonomy" id="43335"/>
    <lineage>
        <taxon>Eukaryota</taxon>
        <taxon>Viridiplantae</taxon>
        <taxon>Streptophyta</taxon>
        <taxon>Embryophyta</taxon>
        <taxon>Tracheophyta</taxon>
        <taxon>Spermatophyta</taxon>
        <taxon>Magnoliopsida</taxon>
        <taxon>eudicotyledons</taxon>
        <taxon>Gunneridae</taxon>
        <taxon>Pentapetalae</taxon>
        <taxon>rosids</taxon>
        <taxon>fabids</taxon>
        <taxon>Malpighiales</taxon>
        <taxon>Salicaceae</taxon>
        <taxon>Saliceae</taxon>
        <taxon>Populus</taxon>
    </lineage>
</organism>